<name>A0A975B486_9BACT</name>
<evidence type="ECO:0000313" key="2">
    <source>
        <dbReference type="EMBL" id="QTA82957.1"/>
    </source>
</evidence>
<dbReference type="Proteomes" id="UP000663720">
    <property type="component" value="Chromosome"/>
</dbReference>
<dbReference type="EMBL" id="CP061799">
    <property type="protein sequence ID" value="QTA82957.1"/>
    <property type="molecule type" value="Genomic_DNA"/>
</dbReference>
<dbReference type="EMBL" id="CP061799">
    <property type="protein sequence ID" value="QTA78502.1"/>
    <property type="molecule type" value="Genomic_DNA"/>
</dbReference>
<keyword evidence="3" id="KW-1185">Reference proteome</keyword>
<dbReference type="AlphaFoldDB" id="A0A975B486"/>
<proteinExistence type="predicted"/>
<reference evidence="1" key="1">
    <citation type="journal article" date="2021" name="Microb. Physiol.">
        <title>Proteogenomic Insights into the Physiology of Marine, Sulfate-Reducing, Filamentous Desulfonema limicola and Desulfonema magnum.</title>
        <authorList>
            <person name="Schnaars V."/>
            <person name="Wohlbrand L."/>
            <person name="Scheve S."/>
            <person name="Hinrichs C."/>
            <person name="Reinhardt R."/>
            <person name="Rabus R."/>
        </authorList>
    </citation>
    <scope>NUCLEOTIDE SEQUENCE</scope>
    <source>
        <strain evidence="1">5ac10</strain>
    </source>
</reference>
<accession>A0A975B486</accession>
<evidence type="ECO:0000313" key="1">
    <source>
        <dbReference type="EMBL" id="QTA78502.1"/>
    </source>
</evidence>
<organism evidence="1 3">
    <name type="scientific">Desulfonema limicola</name>
    <dbReference type="NCBI Taxonomy" id="45656"/>
    <lineage>
        <taxon>Bacteria</taxon>
        <taxon>Pseudomonadati</taxon>
        <taxon>Thermodesulfobacteriota</taxon>
        <taxon>Desulfobacteria</taxon>
        <taxon>Desulfobacterales</taxon>
        <taxon>Desulfococcaceae</taxon>
        <taxon>Desulfonema</taxon>
    </lineage>
</organism>
<evidence type="ECO:0000313" key="3">
    <source>
        <dbReference type="Proteomes" id="UP000663720"/>
    </source>
</evidence>
<protein>
    <submittedName>
        <fullName evidence="1">Uncharacterized protein</fullName>
    </submittedName>
</protein>
<dbReference type="KEGG" id="dli:dnl_07250"/>
<dbReference type="KEGG" id="dli:dnl_53450"/>
<sequence length="44" mass="5352">MIIHVFSIFFANFLQGLKMMIKFLKFFIIQDIRAIIHLIRNKQI</sequence>
<gene>
    <name evidence="1" type="ORF">dnl_07250</name>
    <name evidence="2" type="ORF">dnl_53450</name>
</gene>